<dbReference type="CDD" id="cd07331">
    <property type="entry name" value="M48C_Oma1_like"/>
    <property type="match status" value="1"/>
</dbReference>
<dbReference type="InterPro" id="IPR001915">
    <property type="entry name" value="Peptidase_M48"/>
</dbReference>
<protein>
    <recommendedName>
        <fullName evidence="7">Peptidase M48 domain-containing protein</fullName>
    </recommendedName>
</protein>
<dbReference type="Pfam" id="PF01435">
    <property type="entry name" value="Peptidase_M48"/>
    <property type="match status" value="1"/>
</dbReference>
<dbReference type="PANTHER" id="PTHR22726">
    <property type="entry name" value="METALLOENDOPEPTIDASE OMA1"/>
    <property type="match status" value="1"/>
</dbReference>
<evidence type="ECO:0000256" key="6">
    <source>
        <dbReference type="RuleBase" id="RU003983"/>
    </source>
</evidence>
<evidence type="ECO:0000256" key="4">
    <source>
        <dbReference type="ARBA" id="ARBA00022833"/>
    </source>
</evidence>
<evidence type="ECO:0000313" key="9">
    <source>
        <dbReference type="Proteomes" id="UP001211065"/>
    </source>
</evidence>
<keyword evidence="4 6" id="KW-0862">Zinc</keyword>
<accession>A0AAD5U8D6</accession>
<comment type="similarity">
    <text evidence="6">Belongs to the peptidase M48 family.</text>
</comment>
<reference evidence="8" key="1">
    <citation type="submission" date="2020-05" db="EMBL/GenBank/DDBJ databases">
        <title>Phylogenomic resolution of chytrid fungi.</title>
        <authorList>
            <person name="Stajich J.E."/>
            <person name="Amses K."/>
            <person name="Simmons R."/>
            <person name="Seto K."/>
            <person name="Myers J."/>
            <person name="Bonds A."/>
            <person name="Quandt C.A."/>
            <person name="Barry K."/>
            <person name="Liu P."/>
            <person name="Grigoriev I."/>
            <person name="Longcore J.E."/>
            <person name="James T.Y."/>
        </authorList>
    </citation>
    <scope>NUCLEOTIDE SEQUENCE</scope>
    <source>
        <strain evidence="8">JEL0476</strain>
    </source>
</reference>
<dbReference type="GO" id="GO:0046872">
    <property type="term" value="F:metal ion binding"/>
    <property type="evidence" value="ECO:0007669"/>
    <property type="project" value="UniProtKB-KW"/>
</dbReference>
<dbReference type="PANTHER" id="PTHR22726:SF1">
    <property type="entry name" value="METALLOENDOPEPTIDASE OMA1, MITOCHONDRIAL"/>
    <property type="match status" value="1"/>
</dbReference>
<comment type="caution">
    <text evidence="8">The sequence shown here is derived from an EMBL/GenBank/DDBJ whole genome shotgun (WGS) entry which is preliminary data.</text>
</comment>
<keyword evidence="2" id="KW-0479">Metal-binding</keyword>
<keyword evidence="3 6" id="KW-0378">Hydrolase</keyword>
<keyword evidence="1 6" id="KW-0645">Protease</keyword>
<comment type="cofactor">
    <cofactor evidence="6">
        <name>Zn(2+)</name>
        <dbReference type="ChEBI" id="CHEBI:29105"/>
    </cofactor>
    <text evidence="6">Binds 1 zinc ion per subunit.</text>
</comment>
<sequence>MYTLSSVPIFGTGVVLANAYETHPLTKRGRFLIVDEEADILIAQDAYIKLVNDNFKKFVPCGDPRDLHLIDDEYTKNAFVLGNGKIFFYTAMMTGRSDDEIAAILSHEIGHVLSRHSQEKMGIEIVTQIGSTFLHSIVYALTMNLRDLGGAFIRSGTDKVTILPHSRQAEYEADVVASPALSDYDSTHPSHENRLIELGNFMDNATSVYHCRNDIMEKIRMKLQQNKEMKPVMTKPSLLALDEVDNVLHEVLYDHMKMHPFWWAISQSDKKDVEEKAH</sequence>
<dbReference type="Gene3D" id="3.30.2010.10">
    <property type="entry name" value="Metalloproteases ('zincins'), catalytic domain"/>
    <property type="match status" value="1"/>
</dbReference>
<organism evidence="8 9">
    <name type="scientific">Clydaea vesicula</name>
    <dbReference type="NCBI Taxonomy" id="447962"/>
    <lineage>
        <taxon>Eukaryota</taxon>
        <taxon>Fungi</taxon>
        <taxon>Fungi incertae sedis</taxon>
        <taxon>Chytridiomycota</taxon>
        <taxon>Chytridiomycota incertae sedis</taxon>
        <taxon>Chytridiomycetes</taxon>
        <taxon>Lobulomycetales</taxon>
        <taxon>Lobulomycetaceae</taxon>
        <taxon>Clydaea</taxon>
    </lineage>
</organism>
<dbReference type="AlphaFoldDB" id="A0AAD5U8D6"/>
<name>A0AAD5U8D6_9FUNG</name>
<feature type="domain" description="Peptidase M48" evidence="7">
    <location>
        <begin position="66"/>
        <end position="183"/>
    </location>
</feature>
<keyword evidence="9" id="KW-1185">Reference proteome</keyword>
<evidence type="ECO:0000313" key="8">
    <source>
        <dbReference type="EMBL" id="KAJ3224921.1"/>
    </source>
</evidence>
<evidence type="ECO:0000256" key="3">
    <source>
        <dbReference type="ARBA" id="ARBA00022801"/>
    </source>
</evidence>
<evidence type="ECO:0000256" key="1">
    <source>
        <dbReference type="ARBA" id="ARBA00022670"/>
    </source>
</evidence>
<dbReference type="GO" id="GO:0004222">
    <property type="term" value="F:metalloendopeptidase activity"/>
    <property type="evidence" value="ECO:0007669"/>
    <property type="project" value="InterPro"/>
</dbReference>
<evidence type="ECO:0000256" key="2">
    <source>
        <dbReference type="ARBA" id="ARBA00022723"/>
    </source>
</evidence>
<dbReference type="GO" id="GO:0051603">
    <property type="term" value="P:proteolysis involved in protein catabolic process"/>
    <property type="evidence" value="ECO:0007669"/>
    <property type="project" value="TreeGrafter"/>
</dbReference>
<dbReference type="EMBL" id="JADGJW010000076">
    <property type="protein sequence ID" value="KAJ3224921.1"/>
    <property type="molecule type" value="Genomic_DNA"/>
</dbReference>
<keyword evidence="5 6" id="KW-0482">Metalloprotease</keyword>
<gene>
    <name evidence="8" type="ORF">HK099_007641</name>
</gene>
<dbReference type="Proteomes" id="UP001211065">
    <property type="component" value="Unassembled WGS sequence"/>
</dbReference>
<evidence type="ECO:0000259" key="7">
    <source>
        <dbReference type="Pfam" id="PF01435"/>
    </source>
</evidence>
<dbReference type="InterPro" id="IPR051156">
    <property type="entry name" value="Mito/Outer_Membr_Metalloprot"/>
</dbReference>
<proteinExistence type="inferred from homology"/>
<dbReference type="GO" id="GO:0016020">
    <property type="term" value="C:membrane"/>
    <property type="evidence" value="ECO:0007669"/>
    <property type="project" value="TreeGrafter"/>
</dbReference>
<evidence type="ECO:0000256" key="5">
    <source>
        <dbReference type="ARBA" id="ARBA00023049"/>
    </source>
</evidence>